<organism evidence="3 4">
    <name type="scientific">Blyttiomyces helicus</name>
    <dbReference type="NCBI Taxonomy" id="388810"/>
    <lineage>
        <taxon>Eukaryota</taxon>
        <taxon>Fungi</taxon>
        <taxon>Fungi incertae sedis</taxon>
        <taxon>Chytridiomycota</taxon>
        <taxon>Chytridiomycota incertae sedis</taxon>
        <taxon>Chytridiomycetes</taxon>
        <taxon>Chytridiomycetes incertae sedis</taxon>
        <taxon>Blyttiomyces</taxon>
    </lineage>
</organism>
<dbReference type="InterPro" id="IPR000467">
    <property type="entry name" value="G_patch_dom"/>
</dbReference>
<feature type="domain" description="G-patch" evidence="2">
    <location>
        <begin position="108"/>
        <end position="150"/>
    </location>
</feature>
<dbReference type="Pfam" id="PF01585">
    <property type="entry name" value="G-patch"/>
    <property type="match status" value="1"/>
</dbReference>
<proteinExistence type="predicted"/>
<keyword evidence="4" id="KW-1185">Reference proteome</keyword>
<dbReference type="PANTHER" id="PTHR14195">
    <property type="entry name" value="G PATCH DOMAIN CONTAINING PROTEIN 2"/>
    <property type="match status" value="1"/>
</dbReference>
<reference evidence="4" key="1">
    <citation type="journal article" date="2018" name="Nat. Microbiol.">
        <title>Leveraging single-cell genomics to expand the fungal tree of life.</title>
        <authorList>
            <person name="Ahrendt S.R."/>
            <person name="Quandt C.A."/>
            <person name="Ciobanu D."/>
            <person name="Clum A."/>
            <person name="Salamov A."/>
            <person name="Andreopoulos B."/>
            <person name="Cheng J.F."/>
            <person name="Woyke T."/>
            <person name="Pelin A."/>
            <person name="Henrissat B."/>
            <person name="Reynolds N.K."/>
            <person name="Benny G.L."/>
            <person name="Smith M.E."/>
            <person name="James T.Y."/>
            <person name="Grigoriev I.V."/>
        </authorList>
    </citation>
    <scope>NUCLEOTIDE SEQUENCE [LARGE SCALE GENOMIC DNA]</scope>
</reference>
<dbReference type="EMBL" id="KZ994112">
    <property type="protein sequence ID" value="RKO93796.1"/>
    <property type="molecule type" value="Genomic_DNA"/>
</dbReference>
<feature type="non-terminal residue" evidence="3">
    <location>
        <position position="1"/>
    </location>
</feature>
<dbReference type="GO" id="GO:0003676">
    <property type="term" value="F:nucleic acid binding"/>
    <property type="evidence" value="ECO:0007669"/>
    <property type="project" value="InterPro"/>
</dbReference>
<evidence type="ECO:0000256" key="1">
    <source>
        <dbReference type="SAM" id="MobiDB-lite"/>
    </source>
</evidence>
<dbReference type="OrthoDB" id="21470at2759"/>
<evidence type="ECO:0000259" key="2">
    <source>
        <dbReference type="PROSITE" id="PS50174"/>
    </source>
</evidence>
<dbReference type="SMART" id="SM00443">
    <property type="entry name" value="G_patch"/>
    <property type="match status" value="1"/>
</dbReference>
<dbReference type="AlphaFoldDB" id="A0A4P9WS45"/>
<name>A0A4P9WS45_9FUNG</name>
<dbReference type="InterPro" id="IPR051189">
    <property type="entry name" value="Splicing_assoc_domain"/>
</dbReference>
<protein>
    <recommendedName>
        <fullName evidence="2">G-patch domain-containing protein</fullName>
    </recommendedName>
</protein>
<evidence type="ECO:0000313" key="3">
    <source>
        <dbReference type="EMBL" id="RKO93796.1"/>
    </source>
</evidence>
<dbReference type="Proteomes" id="UP000269721">
    <property type="component" value="Unassembled WGS sequence"/>
</dbReference>
<feature type="region of interest" description="Disordered" evidence="1">
    <location>
        <begin position="64"/>
        <end position="92"/>
    </location>
</feature>
<evidence type="ECO:0000313" key="4">
    <source>
        <dbReference type="Proteomes" id="UP000269721"/>
    </source>
</evidence>
<accession>A0A4P9WS45</accession>
<gene>
    <name evidence="3" type="ORF">BDK51DRAFT_5893</name>
</gene>
<sequence>LTPCPGAIRALVFQMAARYHVLPKTRGSGKRKILTIFRTGRSFVPLDWEQIADDVAEKNGERLKGNLSRAGPTAARAPKRGKVPGAPDQAAKPKIGTIVGQNAAPIGETNVGHRMLLAMGWSVGSSLGVQSSASATPIEVVIRGKRTGLG</sequence>
<dbReference type="CDD" id="cd02325">
    <property type="entry name" value="R3H"/>
    <property type="match status" value="1"/>
</dbReference>
<feature type="non-terminal residue" evidence="3">
    <location>
        <position position="150"/>
    </location>
</feature>
<dbReference type="PROSITE" id="PS50174">
    <property type="entry name" value="G_PATCH"/>
    <property type="match status" value="1"/>
</dbReference>